<evidence type="ECO:0000313" key="3">
    <source>
        <dbReference type="EMBL" id="KEQ00607.1"/>
    </source>
</evidence>
<dbReference type="Pfam" id="PF00248">
    <property type="entry name" value="Aldo_ket_red"/>
    <property type="match status" value="1"/>
</dbReference>
<dbReference type="GO" id="GO:0005737">
    <property type="term" value="C:cytoplasm"/>
    <property type="evidence" value="ECO:0007669"/>
    <property type="project" value="TreeGrafter"/>
</dbReference>
<organism evidence="3 4">
    <name type="scientific">Snodgrassella alvi SCGC AB-598-J21</name>
    <dbReference type="NCBI Taxonomy" id="1385367"/>
    <lineage>
        <taxon>Bacteria</taxon>
        <taxon>Pseudomonadati</taxon>
        <taxon>Pseudomonadota</taxon>
        <taxon>Betaproteobacteria</taxon>
        <taxon>Neisseriales</taxon>
        <taxon>Neisseriaceae</taxon>
        <taxon>Snodgrassella</taxon>
    </lineage>
</organism>
<accession>A0A074V9Q2</accession>
<dbReference type="InterPro" id="IPR036812">
    <property type="entry name" value="NAD(P)_OxRdtase_dom_sf"/>
</dbReference>
<dbReference type="InterPro" id="IPR050791">
    <property type="entry name" value="Aldo-Keto_reductase"/>
</dbReference>
<feature type="domain" description="NADP-dependent oxidoreductase" evidence="2">
    <location>
        <begin position="19"/>
        <end position="316"/>
    </location>
</feature>
<dbReference type="PANTHER" id="PTHR43625:SF40">
    <property type="entry name" value="ALDO-KETO REDUCTASE YAKC [NADP(+)]"/>
    <property type="match status" value="1"/>
</dbReference>
<evidence type="ECO:0000259" key="2">
    <source>
        <dbReference type="Pfam" id="PF00248"/>
    </source>
</evidence>
<protein>
    <submittedName>
        <fullName evidence="3">Putative oxidoreductase (Related to aryl-alcohol dehydrogenase)</fullName>
    </submittedName>
</protein>
<reference evidence="3 4" key="1">
    <citation type="journal article" date="2014" name="PLoS Genet.">
        <title>Hidden diversity in honey bee gut symbionts detected by single-cell genomics.</title>
        <authorList>
            <person name="Engel P."/>
            <person name="Stepanauskas R."/>
            <person name="Moran N."/>
        </authorList>
    </citation>
    <scope>NUCLEOTIDE SEQUENCE [LARGE SCALE GENOMIC DNA]</scope>
    <source>
        <strain evidence="3 4">SCGC AB-598-J21</strain>
    </source>
</reference>
<dbReference type="SUPFAM" id="SSF51430">
    <property type="entry name" value="NAD(P)-linked oxidoreductase"/>
    <property type="match status" value="1"/>
</dbReference>
<proteinExistence type="predicted"/>
<dbReference type="EMBL" id="AVQL01000448">
    <property type="protein sequence ID" value="KEQ00607.1"/>
    <property type="molecule type" value="Genomic_DNA"/>
</dbReference>
<keyword evidence="1" id="KW-0560">Oxidoreductase</keyword>
<dbReference type="InterPro" id="IPR023210">
    <property type="entry name" value="NADP_OxRdtase_dom"/>
</dbReference>
<comment type="caution">
    <text evidence="3">The sequence shown here is derived from an EMBL/GenBank/DDBJ whole genome shotgun (WGS) entry which is preliminary data.</text>
</comment>
<sequence length="336" mass="37611">MSHSLPQRKLGQNITVSAMGYGAMGLSEFYGDIDTAHASTMMHKVIDSGVTLIDTADMYGRGENEKLIGSVLKTLPASVRAQLTIATKCGIDRNNTSGYNRNINNHPEYIKQCCDDSLARLGIEQIDLFYIHRLDPNAAIEDTMQTLAELVQAGKIAHIGLCEVSAPVLQRAHAVHPVDVVQTEYSLWTRHIEDDSVLSLLKELNIGLVPYSPLGRGFLTGKIQNKNELAENDFRRTNPRFQDDNLEHNKRLLQALEPMTVKYNCTMGQIALAWLLAQWEHIVPIPGTKSEKYLNENNQACQLKMDTADIQILNELKNHINIQGERYTPEGMKGIF</sequence>
<name>A0A074V9Q2_9NEIS</name>
<dbReference type="Proteomes" id="UP000027644">
    <property type="component" value="Unassembled WGS sequence"/>
</dbReference>
<evidence type="ECO:0000313" key="4">
    <source>
        <dbReference type="Proteomes" id="UP000027644"/>
    </source>
</evidence>
<dbReference type="Gene3D" id="3.20.20.100">
    <property type="entry name" value="NADP-dependent oxidoreductase domain"/>
    <property type="match status" value="1"/>
</dbReference>
<dbReference type="AlphaFoldDB" id="A0A074V9Q2"/>
<evidence type="ECO:0000256" key="1">
    <source>
        <dbReference type="ARBA" id="ARBA00023002"/>
    </source>
</evidence>
<dbReference type="PANTHER" id="PTHR43625">
    <property type="entry name" value="AFLATOXIN B1 ALDEHYDE REDUCTASE"/>
    <property type="match status" value="1"/>
</dbReference>
<dbReference type="GO" id="GO:0016491">
    <property type="term" value="F:oxidoreductase activity"/>
    <property type="evidence" value="ECO:0007669"/>
    <property type="project" value="UniProtKB-KW"/>
</dbReference>
<gene>
    <name evidence="3" type="ORF">SASC598J21_016290</name>
</gene>